<feature type="signal peptide" evidence="2">
    <location>
        <begin position="1"/>
        <end position="25"/>
    </location>
</feature>
<evidence type="ECO:0000256" key="2">
    <source>
        <dbReference type="SAM" id="SignalP"/>
    </source>
</evidence>
<keyword evidence="2" id="KW-0732">Signal</keyword>
<dbReference type="PROSITE" id="PS51272">
    <property type="entry name" value="SLH"/>
    <property type="match status" value="1"/>
</dbReference>
<reference evidence="4" key="1">
    <citation type="journal article" date="2021" name="PeerJ">
        <title>Extensive microbial diversity within the chicken gut microbiome revealed by metagenomics and culture.</title>
        <authorList>
            <person name="Gilroy R."/>
            <person name="Ravi A."/>
            <person name="Getino M."/>
            <person name="Pursley I."/>
            <person name="Horton D.L."/>
            <person name="Alikhan N.F."/>
            <person name="Baker D."/>
            <person name="Gharbi K."/>
            <person name="Hall N."/>
            <person name="Watson M."/>
            <person name="Adriaenssens E.M."/>
            <person name="Foster-Nyarko E."/>
            <person name="Jarju S."/>
            <person name="Secka A."/>
            <person name="Antonio M."/>
            <person name="Oren A."/>
            <person name="Chaudhuri R.R."/>
            <person name="La Ragione R."/>
            <person name="Hildebrand F."/>
            <person name="Pallen M.J."/>
        </authorList>
    </citation>
    <scope>NUCLEOTIDE SEQUENCE</scope>
    <source>
        <strain evidence="4">ChiHjej9B8-13557</strain>
    </source>
</reference>
<dbReference type="EMBL" id="DWXX01000141">
    <property type="protein sequence ID" value="HJB59539.1"/>
    <property type="molecule type" value="Genomic_DNA"/>
</dbReference>
<organism evidence="4 5">
    <name type="scientific">Candidatus Faecalibacterium faecipullorum</name>
    <dbReference type="NCBI Taxonomy" id="2838578"/>
    <lineage>
        <taxon>Bacteria</taxon>
        <taxon>Bacillati</taxon>
        <taxon>Bacillota</taxon>
        <taxon>Clostridia</taxon>
        <taxon>Eubacteriales</taxon>
        <taxon>Oscillospiraceae</taxon>
        <taxon>Faecalibacterium</taxon>
    </lineage>
</organism>
<evidence type="ECO:0000313" key="4">
    <source>
        <dbReference type="EMBL" id="HJB59539.1"/>
    </source>
</evidence>
<name>A0A9D2MG38_9FIRM</name>
<gene>
    <name evidence="4" type="ORF">H9771_07800</name>
</gene>
<sequence>MKKRLLSLLLAVCILVPILALPATAVNSNVAIQTARTMDILTAPMAQSPEALAANVTRGEFARMLTMASSYRSTVNEQTLVGSLFTDVNSATPYAPYIRIAVQQGWMTGYTDGTFRPDDAVTLEAACASALRMLGFAPADLVGAFPAAQLNKSTELGLREGLARTQGQPMTRSDCAVLLYNTLTATTKSGSTYGNTIGLSVSDGQVDTSEILAASLKGPFVAAAGEVLPISPSTVYRNDKLSDSAELAINDVYYYSENLNTLWIYTTKASGRITSVSPNAAAPTSVTVAGVTYQIGSTDVAYRISSLSGGGVGQVVTLLLGMEDIAVGILTGEEVDLSYYGVVQSSNRSLIVDDGADVMQTVRVLCTDGTVRSVRVDKNLNYPTGWLVSITSTPEGEQLKAIGEKAVSGHFSAADRTLGDYRLANNVEILDTTPDGSGETVRLERLDGVDLSKSDIRYYELNDRGEIARLVLDDVTGDVWTYGCLTSWSLNKSDGTGGTILDDLTSLQPSDVLMQMASGLLTGSLLDDIWSEVTGNTGRWTSALLRLLANNTSGFLSNILGTVAGGASYTYMTGSSATTSTTNVLYPVLTGGIGVRYEVNGAVRGMVQLQPILIQDLGAASVTTSTGARYETADDMQVYLWHMGVYYPTLLPTINSEDYFLIGWVDSCTAGHQVRVLTALRKD</sequence>
<dbReference type="Pfam" id="PF00395">
    <property type="entry name" value="SLH"/>
    <property type="match status" value="1"/>
</dbReference>
<accession>A0A9D2MG38</accession>
<dbReference type="InterPro" id="IPR001119">
    <property type="entry name" value="SLH_dom"/>
</dbReference>
<reference evidence="4" key="2">
    <citation type="submission" date="2021-04" db="EMBL/GenBank/DDBJ databases">
        <authorList>
            <person name="Gilroy R."/>
        </authorList>
    </citation>
    <scope>NUCLEOTIDE SEQUENCE</scope>
    <source>
        <strain evidence="4">ChiHjej9B8-13557</strain>
    </source>
</reference>
<comment type="caution">
    <text evidence="4">The sequence shown here is derived from an EMBL/GenBank/DDBJ whole genome shotgun (WGS) entry which is preliminary data.</text>
</comment>
<evidence type="ECO:0000256" key="1">
    <source>
        <dbReference type="ARBA" id="ARBA00022737"/>
    </source>
</evidence>
<evidence type="ECO:0000259" key="3">
    <source>
        <dbReference type="PROSITE" id="PS51272"/>
    </source>
</evidence>
<keyword evidence="1" id="KW-0677">Repeat</keyword>
<protein>
    <submittedName>
        <fullName evidence="4">S-layer homology domain-containing protein</fullName>
    </submittedName>
</protein>
<feature type="chain" id="PRO_5038868366" evidence="2">
    <location>
        <begin position="26"/>
        <end position="683"/>
    </location>
</feature>
<feature type="domain" description="SLH" evidence="3">
    <location>
        <begin position="81"/>
        <end position="144"/>
    </location>
</feature>
<proteinExistence type="predicted"/>
<dbReference type="AlphaFoldDB" id="A0A9D2MG38"/>
<dbReference type="Proteomes" id="UP000824211">
    <property type="component" value="Unassembled WGS sequence"/>
</dbReference>
<evidence type="ECO:0000313" key="5">
    <source>
        <dbReference type="Proteomes" id="UP000824211"/>
    </source>
</evidence>